<evidence type="ECO:0000259" key="3">
    <source>
        <dbReference type="PROSITE" id="PS50825"/>
    </source>
</evidence>
<dbReference type="InterPro" id="IPR003410">
    <property type="entry name" value="HYR_dom"/>
</dbReference>
<dbReference type="Gene3D" id="2.60.40.10">
    <property type="entry name" value="Immunoglobulins"/>
    <property type="match status" value="1"/>
</dbReference>
<evidence type="ECO:0000256" key="1">
    <source>
        <dbReference type="ARBA" id="ARBA00022441"/>
    </source>
</evidence>
<evidence type="ECO:0000313" key="4">
    <source>
        <dbReference type="EMBL" id="REG37348.1"/>
    </source>
</evidence>
<dbReference type="Gene3D" id="2.120.10.80">
    <property type="entry name" value="Kelch-type beta propeller"/>
    <property type="match status" value="2"/>
</dbReference>
<gene>
    <name evidence="4" type="ORF">ATI61_101332</name>
</gene>
<feature type="domain" description="HYR" evidence="3">
    <location>
        <begin position="821"/>
        <end position="899"/>
    </location>
</feature>
<reference evidence="4 5" key="1">
    <citation type="submission" date="2018-08" db="EMBL/GenBank/DDBJ databases">
        <title>Genomic Encyclopedia of Archaeal and Bacterial Type Strains, Phase II (KMG-II): from individual species to whole genera.</title>
        <authorList>
            <person name="Goeker M."/>
        </authorList>
    </citation>
    <scope>NUCLEOTIDE SEQUENCE [LARGE SCALE GENOMIC DNA]</scope>
    <source>
        <strain evidence="4 5">DSM 2261</strain>
    </source>
</reference>
<proteinExistence type="predicted"/>
<dbReference type="PROSITE" id="PS50825">
    <property type="entry name" value="HYR"/>
    <property type="match status" value="1"/>
</dbReference>
<keyword evidence="2" id="KW-0677">Repeat</keyword>
<dbReference type="InterPro" id="IPR006652">
    <property type="entry name" value="Kelch_1"/>
</dbReference>
<comment type="caution">
    <text evidence="4">The sequence shown here is derived from an EMBL/GenBank/DDBJ whole genome shotgun (WGS) entry which is preliminary data.</text>
</comment>
<dbReference type="InterPro" id="IPR037293">
    <property type="entry name" value="Gal_Oxidase_central_sf"/>
</dbReference>
<dbReference type="Pfam" id="PF16403">
    <property type="entry name" value="Bact_surface_Ig-like"/>
    <property type="match status" value="1"/>
</dbReference>
<dbReference type="Pfam" id="PF01344">
    <property type="entry name" value="Kelch_1"/>
    <property type="match status" value="3"/>
</dbReference>
<protein>
    <submittedName>
        <fullName evidence="4">Galactose oxidase-like protein</fullName>
    </submittedName>
</protein>
<organism evidence="4 5">
    <name type="scientific">Archangium gephyra</name>
    <dbReference type="NCBI Taxonomy" id="48"/>
    <lineage>
        <taxon>Bacteria</taxon>
        <taxon>Pseudomonadati</taxon>
        <taxon>Myxococcota</taxon>
        <taxon>Myxococcia</taxon>
        <taxon>Myxococcales</taxon>
        <taxon>Cystobacterineae</taxon>
        <taxon>Archangiaceae</taxon>
        <taxon>Archangium</taxon>
    </lineage>
</organism>
<dbReference type="SUPFAM" id="SSF117281">
    <property type="entry name" value="Kelch motif"/>
    <property type="match status" value="2"/>
</dbReference>
<dbReference type="PROSITE" id="PS51257">
    <property type="entry name" value="PROKAR_LIPOPROTEIN"/>
    <property type="match status" value="1"/>
</dbReference>
<dbReference type="Pfam" id="PF02494">
    <property type="entry name" value="HYR"/>
    <property type="match status" value="1"/>
</dbReference>
<dbReference type="Gene3D" id="2.130.10.80">
    <property type="entry name" value="Galactose oxidase/kelch, beta-propeller"/>
    <property type="match status" value="2"/>
</dbReference>
<dbReference type="InterPro" id="IPR032179">
    <property type="entry name" value="Cry22Aa_Ig-like"/>
</dbReference>
<dbReference type="EMBL" id="QUMU01000001">
    <property type="protein sequence ID" value="REG37348.1"/>
    <property type="molecule type" value="Genomic_DNA"/>
</dbReference>
<dbReference type="PANTHER" id="PTHR46344:SF27">
    <property type="entry name" value="KELCH REPEAT SUPERFAMILY PROTEIN"/>
    <property type="match status" value="1"/>
</dbReference>
<dbReference type="PANTHER" id="PTHR46344">
    <property type="entry name" value="OS02G0202900 PROTEIN"/>
    <property type="match status" value="1"/>
</dbReference>
<accession>A0ABX9KAZ1</accession>
<name>A0ABX9KAZ1_9BACT</name>
<keyword evidence="5" id="KW-1185">Reference proteome</keyword>
<keyword evidence="1" id="KW-0880">Kelch repeat</keyword>
<dbReference type="Proteomes" id="UP000256345">
    <property type="component" value="Unassembled WGS sequence"/>
</dbReference>
<dbReference type="InterPro" id="IPR013783">
    <property type="entry name" value="Ig-like_fold"/>
</dbReference>
<evidence type="ECO:0000256" key="2">
    <source>
        <dbReference type="ARBA" id="ARBA00022737"/>
    </source>
</evidence>
<dbReference type="InterPro" id="IPR015915">
    <property type="entry name" value="Kelch-typ_b-propeller"/>
</dbReference>
<evidence type="ECO:0000313" key="5">
    <source>
        <dbReference type="Proteomes" id="UP000256345"/>
    </source>
</evidence>
<sequence length="1323" mass="139009">MRGSRWKRMLPWICAWAVGCGPAGVGDETQTLSVRQDAAEGGVVLQPNVIQGRVRFTNQNPEILQMLETDTRRLALVTATSTSPTGYQARSELSNLTSMRNGFDFELSVESSAGGDTGVLYTVAPRWMSRLTPDDAVYSFQPATGVRVRPLHQQPEPAELEFQECAGVVQLQWGTDETCAQPVGVFDAYWGGHYQGRYTSGRLNSFVRGGTSGKTRVVYRVGTSLATDSRTLSRDVEWSAACDEVVKVCIAVPGPGELGALTGPWDIVGEQTLWARLVSIHGGPESNVRQVSASGREVVRAPVSEPSRWWTAPNLVPGPYSSWGRGHLRAGREFTWFNTPTFGPVTAVAGRTLPVSREEAGGPRYPFVMRPAYLHGAIRLADPYVAANPGASSSLEGLFFEADHDSNNDGRPNYTSFFQTDRYSTSLRARVGDGWSSTSFRNAFDTARGELSSSYEQALMSAYDEPRTSTQEMLRLGFWTQGYNRVTRPGAYDPASYRHGWLDLSQKKSPSALLGPGQQHRVDHEYCFNEVQLEYSTAGQRFFNPSVVVSGRLKGTDWRGVAADYTVSGTMWGIPAAVGIPEAEAITHAASSGSVRLALPQGDYTLTPGASFVNDSGKVNTATFRPQQFTLGCGQRLKLVPPLAVNLHPRPSCAASGSVTVSGVVKSSPAEVDRIWYQVGDGPEVTYCTNCGIDPGFSFPVTLQTCGNTVKVFAFTAGLPAPATGFQELVWDDPADGPSCADTTCVNRPPVARCRNVRLPANGACQGNASVDDGSEDFEDGEVTCTQSPAGPHSKGMHAVTLTCTDSQGATASCEATVTVLDETAPTLVCPAVPALECGEGGAVASFAPSAQDACGAVSPVCSPASGTHFSLGSTYVSCSATDGAGNAASCAFPVRVVDTRAPVLTLNGLAALTLRRGVDTYTEQGATASDACQGDLSAQVAISGSVDTEAAGRYTVSYAVADSSGNTATATRVVDVVGEAVCSAAPPTTAWGSTGRMSAPRLLHTATRLAGGKVLIVGGFTWASELYDPATGSWAASGNAIATHREHTATLLPDGRVLVAGGVGSESGDFTEVYEPVTGAWSLTGRMGTARRNHTATLLPDGRVLVVGGRDDGGLLLASAEVYDPATGLWTATGPMRTARLDHAATVLRSGKVLVTGGGDAGGGLLASAEVYDPVTGSWASVSGMGTARRYHTATPLPSGKVLVAGGAGLDVSASATSELYDPVLEGWTSAGSMGQPRRYHTATLLPSGRLLVAGGYHDSTGIHTSAETYDPATGLWCPVARMTVDRYQHTATLLDSGRLLVAGGFSNGDQSSAELYAPDVN</sequence>
<dbReference type="SMART" id="SM00612">
    <property type="entry name" value="Kelch"/>
    <property type="match status" value="6"/>
</dbReference>